<dbReference type="GO" id="GO:0003677">
    <property type="term" value="F:DNA binding"/>
    <property type="evidence" value="ECO:0007669"/>
    <property type="project" value="InterPro"/>
</dbReference>
<evidence type="ECO:0000313" key="7">
    <source>
        <dbReference type="EMBL" id="SMG36074.1"/>
    </source>
</evidence>
<dbReference type="CDD" id="cd01120">
    <property type="entry name" value="RecA-like_superfamily"/>
    <property type="match status" value="1"/>
</dbReference>
<dbReference type="STRING" id="150121.SAMN06296010_2109"/>
<reference evidence="8" key="1">
    <citation type="submission" date="2017-04" db="EMBL/GenBank/DDBJ databases">
        <authorList>
            <person name="Varghese N."/>
            <person name="Submissions S."/>
        </authorList>
    </citation>
    <scope>NUCLEOTIDE SEQUENCE [LARGE SCALE GENOMIC DNA]</scope>
    <source>
        <strain evidence="8">VKM Ac-2510</strain>
    </source>
</reference>
<dbReference type="PROSITE" id="PS50901">
    <property type="entry name" value="FTSK"/>
    <property type="match status" value="1"/>
</dbReference>
<protein>
    <submittedName>
        <fullName evidence="7">DNA segregation ATPase FtsK/SpoIIIE, S-DNA-T family</fullName>
    </submittedName>
</protein>
<sequence length="973" mass="103761">MHRRHSFLSDEPPPPRSPSGVDTVSDLDEVLVVPRRSDPPPKTPFPIIGSLAPLGAAVVVWFVLHSPLALVFALLSPVMAVASLLDGRLTARRARRRDDVDLERRKRAFVDRVATFHAHEIALLRRLAPSARSVLGRTSNPFTATSAGDVAICLGTGQGRSGLRLEGGSDDDDDSRRLRSVARRLVDAPVLAPSPVRIAVVGAPTLANAIARGYVVQFAAAVSPRAVRFLAGSAGRNSSPGSWTWAHSLPHFGDDDVSVGSLDAARRPLCATFIVVADSIDIVPAEADIVVAADSVAKVTVLRHPRFSTPFEIEGEFVSVLEAEEFGRRLGQLTGETDETHFELPSRVSAAEVEALIGTGVGGGPSPEGLSAAIGIGEHGDVVSLDLVEQGPHAVVAGTTGSGKSELLVTWVAALARAYESTAFTVLLVDFKGGAAFDPLTGLEQCVGLITDLDPGGAERALSSLRAEVRWRERALREASVRDISDPRLGARMPRLLIVVDEFAAMLSEFPQLHDVFADIAARGRSLGMHLVLCTQRPAGVVKDSLLANCELRLSLRVNNAADSTAIIGSPAASMLAPEQRGRCLVSVGGRPPVVVQVAHTDAADLVGQRPTTPPSLRAPWLPALASEILLDDVPRPPSGIVLGLLDLPEEQRQPPACYDPAEQGPLLILGSSRSGKSTLLSTIAQQSSTVVFVGPGIEEAWDTVQEVVELCRERQRGGVSHPPILVFVDDLDSVVRRFEAEYQSALVSALATILRDGPPCGVTLIATAQRLAAPLTMLAPLFPERIHLRFASRQEYIVAEGIPSDHDAGLPSGAGHWRGARLQVALPSEGAATRASTPSRHVRIRGGSLPPTLLVVTSRPTRFLDPQHDALPETVALIDVGDRAALSAFAATCGVPTWLVGTPDAWMAAWSTFSSLRSRFPVYLDGCSLGDLRSLTRRRDLPPPFDHGRPPRWLLAPDDTIVRFEPAEVSHR</sequence>
<evidence type="ECO:0000259" key="6">
    <source>
        <dbReference type="PROSITE" id="PS50901"/>
    </source>
</evidence>
<dbReference type="Gene3D" id="3.40.50.300">
    <property type="entry name" value="P-loop containing nucleotide triphosphate hydrolases"/>
    <property type="match status" value="3"/>
</dbReference>
<evidence type="ECO:0000256" key="3">
    <source>
        <dbReference type="PROSITE-ProRule" id="PRU00289"/>
    </source>
</evidence>
<evidence type="ECO:0000256" key="4">
    <source>
        <dbReference type="SAM" id="MobiDB-lite"/>
    </source>
</evidence>
<dbReference type="RefSeq" id="WP_085485729.1">
    <property type="nucleotide sequence ID" value="NZ_FXAY01000003.1"/>
</dbReference>
<dbReference type="InterPro" id="IPR003959">
    <property type="entry name" value="ATPase_AAA_core"/>
</dbReference>
<dbReference type="GO" id="GO:0005524">
    <property type="term" value="F:ATP binding"/>
    <property type="evidence" value="ECO:0007669"/>
    <property type="project" value="UniProtKB-UniRule"/>
</dbReference>
<evidence type="ECO:0000256" key="1">
    <source>
        <dbReference type="ARBA" id="ARBA00022741"/>
    </source>
</evidence>
<keyword evidence="5" id="KW-0472">Membrane</keyword>
<keyword evidence="2 3" id="KW-0067">ATP-binding</keyword>
<dbReference type="EMBL" id="FXAY01000003">
    <property type="protein sequence ID" value="SMG36074.1"/>
    <property type="molecule type" value="Genomic_DNA"/>
</dbReference>
<evidence type="ECO:0000256" key="5">
    <source>
        <dbReference type="SAM" id="Phobius"/>
    </source>
</evidence>
<dbReference type="AlphaFoldDB" id="A0A1X7K722"/>
<dbReference type="InterPro" id="IPR002543">
    <property type="entry name" value="FtsK_dom"/>
</dbReference>
<dbReference type="Pfam" id="PF01580">
    <property type="entry name" value="FtsK_SpoIIIE"/>
    <property type="match status" value="1"/>
</dbReference>
<gene>
    <name evidence="7" type="ORF">SAMN06296010_2109</name>
</gene>
<dbReference type="InterPro" id="IPR027417">
    <property type="entry name" value="P-loop_NTPase"/>
</dbReference>
<evidence type="ECO:0000313" key="8">
    <source>
        <dbReference type="Proteomes" id="UP000193244"/>
    </source>
</evidence>
<dbReference type="OrthoDB" id="9807790at2"/>
<evidence type="ECO:0000256" key="2">
    <source>
        <dbReference type="ARBA" id="ARBA00022840"/>
    </source>
</evidence>
<keyword evidence="8" id="KW-1185">Reference proteome</keyword>
<feature type="binding site" evidence="3">
    <location>
        <begin position="398"/>
        <end position="405"/>
    </location>
    <ligand>
        <name>ATP</name>
        <dbReference type="ChEBI" id="CHEBI:30616"/>
    </ligand>
</feature>
<feature type="transmembrane region" description="Helical" evidence="5">
    <location>
        <begin position="45"/>
        <end position="64"/>
    </location>
</feature>
<organism evidence="7 8">
    <name type="scientific">Agreia pratensis</name>
    <dbReference type="NCBI Taxonomy" id="150121"/>
    <lineage>
        <taxon>Bacteria</taxon>
        <taxon>Bacillati</taxon>
        <taxon>Actinomycetota</taxon>
        <taxon>Actinomycetes</taxon>
        <taxon>Micrococcales</taxon>
        <taxon>Microbacteriaceae</taxon>
        <taxon>Agreia</taxon>
    </lineage>
</organism>
<dbReference type="PANTHER" id="PTHR22683:SF1">
    <property type="entry name" value="TYPE VII SECRETION SYSTEM PROTEIN ESSC"/>
    <property type="match status" value="1"/>
</dbReference>
<dbReference type="CDD" id="cd01127">
    <property type="entry name" value="TrwB_TraG_TraD_VirD4"/>
    <property type="match status" value="1"/>
</dbReference>
<keyword evidence="5" id="KW-1133">Transmembrane helix</keyword>
<keyword evidence="5" id="KW-0812">Transmembrane</keyword>
<name>A0A1X7K722_9MICO</name>
<feature type="region of interest" description="Disordered" evidence="4">
    <location>
        <begin position="1"/>
        <end position="23"/>
    </location>
</feature>
<feature type="domain" description="FtsK" evidence="6">
    <location>
        <begin position="380"/>
        <end position="565"/>
    </location>
</feature>
<dbReference type="SMART" id="SM00382">
    <property type="entry name" value="AAA"/>
    <property type="match status" value="2"/>
</dbReference>
<accession>A0A1X7K722</accession>
<dbReference type="GO" id="GO:0016887">
    <property type="term" value="F:ATP hydrolysis activity"/>
    <property type="evidence" value="ECO:0007669"/>
    <property type="project" value="InterPro"/>
</dbReference>
<proteinExistence type="predicted"/>
<keyword evidence="1 3" id="KW-0547">Nucleotide-binding</keyword>
<dbReference type="Pfam" id="PF00004">
    <property type="entry name" value="AAA"/>
    <property type="match status" value="1"/>
</dbReference>
<dbReference type="Proteomes" id="UP000193244">
    <property type="component" value="Unassembled WGS sequence"/>
</dbReference>
<dbReference type="InterPro" id="IPR003593">
    <property type="entry name" value="AAA+_ATPase"/>
</dbReference>
<dbReference type="SUPFAM" id="SSF52540">
    <property type="entry name" value="P-loop containing nucleoside triphosphate hydrolases"/>
    <property type="match status" value="2"/>
</dbReference>
<dbReference type="PANTHER" id="PTHR22683">
    <property type="entry name" value="SPORULATION PROTEIN RELATED"/>
    <property type="match status" value="1"/>
</dbReference>
<dbReference type="InterPro" id="IPR050206">
    <property type="entry name" value="FtsK/SpoIIIE/SftA"/>
</dbReference>